<gene>
    <name evidence="1" type="ORF">GCM10012278_70780</name>
</gene>
<accession>A0A918ACP7</accession>
<proteinExistence type="predicted"/>
<keyword evidence="2" id="KW-1185">Reference proteome</keyword>
<sequence>MVVCAAPNSTAMSGWATFNPVTEAMTAINATQTAIRMVRSWRASGAPLPLASVVADCTGGFVLMNAFQKAQVQRAGAMMMSWEVAGRVRGQRPDDTGRRIRAIYVRR</sequence>
<reference evidence="1" key="1">
    <citation type="journal article" date="2014" name="Int. J. Syst. Evol. Microbiol.">
        <title>Complete genome sequence of Corynebacterium casei LMG S-19264T (=DSM 44701T), isolated from a smear-ripened cheese.</title>
        <authorList>
            <consortium name="US DOE Joint Genome Institute (JGI-PGF)"/>
            <person name="Walter F."/>
            <person name="Albersmeier A."/>
            <person name="Kalinowski J."/>
            <person name="Ruckert C."/>
        </authorList>
    </citation>
    <scope>NUCLEOTIDE SEQUENCE</scope>
    <source>
        <strain evidence="1">CGMCC 4.7430</strain>
    </source>
</reference>
<protein>
    <submittedName>
        <fullName evidence="1">Uncharacterized protein</fullName>
    </submittedName>
</protein>
<name>A0A918ACP7_9ACTN</name>
<comment type="caution">
    <text evidence="1">The sequence shown here is derived from an EMBL/GenBank/DDBJ whole genome shotgun (WGS) entry which is preliminary data.</text>
</comment>
<dbReference type="Proteomes" id="UP000660745">
    <property type="component" value="Unassembled WGS sequence"/>
</dbReference>
<organism evidence="1 2">
    <name type="scientific">Nonomuraea glycinis</name>
    <dbReference type="NCBI Taxonomy" id="2047744"/>
    <lineage>
        <taxon>Bacteria</taxon>
        <taxon>Bacillati</taxon>
        <taxon>Actinomycetota</taxon>
        <taxon>Actinomycetes</taxon>
        <taxon>Streptosporangiales</taxon>
        <taxon>Streptosporangiaceae</taxon>
        <taxon>Nonomuraea</taxon>
    </lineage>
</organism>
<evidence type="ECO:0000313" key="1">
    <source>
        <dbReference type="EMBL" id="GGP14545.1"/>
    </source>
</evidence>
<reference evidence="1" key="2">
    <citation type="submission" date="2020-09" db="EMBL/GenBank/DDBJ databases">
        <authorList>
            <person name="Sun Q."/>
            <person name="Zhou Y."/>
        </authorList>
    </citation>
    <scope>NUCLEOTIDE SEQUENCE</scope>
    <source>
        <strain evidence="1">CGMCC 4.7430</strain>
    </source>
</reference>
<dbReference type="AlphaFoldDB" id="A0A918ACP7"/>
<evidence type="ECO:0000313" key="2">
    <source>
        <dbReference type="Proteomes" id="UP000660745"/>
    </source>
</evidence>
<dbReference type="EMBL" id="BMNK01000016">
    <property type="protein sequence ID" value="GGP14545.1"/>
    <property type="molecule type" value="Genomic_DNA"/>
</dbReference>